<evidence type="ECO:0000256" key="1">
    <source>
        <dbReference type="SAM" id="MobiDB-lite"/>
    </source>
</evidence>
<dbReference type="OrthoDB" id="10267344at2759"/>
<evidence type="ECO:0000259" key="2">
    <source>
        <dbReference type="Pfam" id="PF13456"/>
    </source>
</evidence>
<evidence type="ECO:0000313" key="3">
    <source>
        <dbReference type="EMBL" id="GFS40881.1"/>
    </source>
</evidence>
<dbReference type="Pfam" id="PF13456">
    <property type="entry name" value="RVT_3"/>
    <property type="match status" value="1"/>
</dbReference>
<dbReference type="InterPro" id="IPR002156">
    <property type="entry name" value="RNaseH_domain"/>
</dbReference>
<keyword evidence="4" id="KW-1185">Reference proteome</keyword>
<name>A0A7J0DRF0_9ERIC</name>
<dbReference type="SUPFAM" id="SSF56672">
    <property type="entry name" value="DNA/RNA polymerases"/>
    <property type="match status" value="1"/>
</dbReference>
<gene>
    <name evidence="3" type="ORF">Acr_00g0071010</name>
</gene>
<dbReference type="InterPro" id="IPR043502">
    <property type="entry name" value="DNA/RNA_pol_sf"/>
</dbReference>
<evidence type="ECO:0000313" key="4">
    <source>
        <dbReference type="Proteomes" id="UP000585474"/>
    </source>
</evidence>
<dbReference type="Proteomes" id="UP000585474">
    <property type="component" value="Unassembled WGS sequence"/>
</dbReference>
<comment type="caution">
    <text evidence="3">The sequence shown here is derived from an EMBL/GenBank/DDBJ whole genome shotgun (WGS) entry which is preliminary data.</text>
</comment>
<dbReference type="PANTHER" id="PTHR48475">
    <property type="entry name" value="RIBONUCLEASE H"/>
    <property type="match status" value="1"/>
</dbReference>
<dbReference type="EMBL" id="BJWL01000362">
    <property type="protein sequence ID" value="GFS40881.1"/>
    <property type="molecule type" value="Genomic_DNA"/>
</dbReference>
<reference evidence="4" key="1">
    <citation type="submission" date="2019-07" db="EMBL/GenBank/DDBJ databases">
        <title>De Novo Assembly of kiwifruit Actinidia rufa.</title>
        <authorList>
            <person name="Sugita-Konishi S."/>
            <person name="Sato K."/>
            <person name="Mori E."/>
            <person name="Abe Y."/>
            <person name="Kisaki G."/>
            <person name="Hamano K."/>
            <person name="Suezawa K."/>
            <person name="Otani M."/>
            <person name="Fukuda T."/>
            <person name="Manabe T."/>
            <person name="Gomi K."/>
            <person name="Tabuchi M."/>
            <person name="Akimitsu K."/>
            <person name="Kataoka I."/>
        </authorList>
    </citation>
    <scope>NUCLEOTIDE SEQUENCE [LARGE SCALE GENOMIC DNA]</scope>
    <source>
        <strain evidence="4">cv. Fuchu</strain>
    </source>
</reference>
<protein>
    <recommendedName>
        <fullName evidence="2">RNase H type-1 domain-containing protein</fullName>
    </recommendedName>
</protein>
<feature type="region of interest" description="Disordered" evidence="1">
    <location>
        <begin position="49"/>
        <end position="68"/>
    </location>
</feature>
<dbReference type="GO" id="GO:0004523">
    <property type="term" value="F:RNA-DNA hybrid ribonuclease activity"/>
    <property type="evidence" value="ECO:0007669"/>
    <property type="project" value="InterPro"/>
</dbReference>
<dbReference type="InterPro" id="IPR036397">
    <property type="entry name" value="RNaseH_sf"/>
</dbReference>
<dbReference type="InterPro" id="IPR043128">
    <property type="entry name" value="Rev_trsase/Diguanyl_cyclase"/>
</dbReference>
<dbReference type="Gene3D" id="3.30.70.270">
    <property type="match status" value="1"/>
</dbReference>
<dbReference type="Gene3D" id="3.30.420.10">
    <property type="entry name" value="Ribonuclease H-like superfamily/Ribonuclease H"/>
    <property type="match status" value="1"/>
</dbReference>
<dbReference type="PANTHER" id="PTHR48475:SF2">
    <property type="entry name" value="RIBONUCLEASE H"/>
    <property type="match status" value="1"/>
</dbReference>
<sequence>MAAKATSGQKASLLLLGGTNTRDITIEHLQRQLAELTWLMVNSKPARQRDSRTLATSKQRRMPDRAGKEVDLRDTLNAKQNKEDLCAKLDERRVTVVPKGVGSFLTLRKGKNESVCNYSKWYWKIYNEIEECSEELAVPSYKLGLTLGERLWENLTLDPPTDLWDLMSRFEIKPDPMGERPKRRNQRWRCSFHEERGHRTDSCRALNFFLDQQVQDRHLKEFLDEEKTQVGKAIAKPNPRFDRRDGDDEGEHLENRIRGEIRVLKQMYEVLSIHSLAKKPMKEMIEPGSITFTKADWERVQHPHSDPLVIQLRMNNYDVRRILVDMGSSVEVIYYGLFKQLKLTQLDLKPARSPLVGFNAQSHWPLGMVTIKVRARTQELVIERDPGAKVVEDLMRYELDESSSDCFFLTGANLEEWERTELIQISIHEPDQEKIVFITPRGVYCYNIPADDYKNDYIILGKTMDAYIEEAGHIRDLIKVFAVLKRHGLRLNAVKCAFVVSSGKFLGHLVMRRGIEANPEQITAINDLVSPKTAKKVQKLSGMAAALNRFIKFSPQVVSQEQGCLASIHRREESLKAMLFESQPELGGHEVIREPPQVTKTTANGKATRGPEVTEPPQIYPNSAWKIDSKLVVNQVTEKFVTRGVKMARYLAVAKNLLIEFKAVKIEQVGRDQNSHADALVSLASIFEGEAGRIIAIELLSAPSLETSRESVLANTELGPSWMDPIMNFMRHNRLPKDKREAHKVWVKATQFWISPSGDLYKRSFLGCWLTEPSHKDIGGLTCKEMPSFEVVIPLEVSLPTIRTEAYDASHNEEVLTRNLDFADERQENALIRMADYQKQLAKTYNQKIQHRDFIVGELVLRKVVGNTKNPADGKLSPNWEGPYKIVKLAGRGAYYLKDSKGKQASRPWNSNNLKKYYH</sequence>
<organism evidence="3 4">
    <name type="scientific">Actinidia rufa</name>
    <dbReference type="NCBI Taxonomy" id="165716"/>
    <lineage>
        <taxon>Eukaryota</taxon>
        <taxon>Viridiplantae</taxon>
        <taxon>Streptophyta</taxon>
        <taxon>Embryophyta</taxon>
        <taxon>Tracheophyta</taxon>
        <taxon>Spermatophyta</taxon>
        <taxon>Magnoliopsida</taxon>
        <taxon>eudicotyledons</taxon>
        <taxon>Gunneridae</taxon>
        <taxon>Pentapetalae</taxon>
        <taxon>asterids</taxon>
        <taxon>Ericales</taxon>
        <taxon>Actinidiaceae</taxon>
        <taxon>Actinidia</taxon>
    </lineage>
</organism>
<proteinExistence type="predicted"/>
<feature type="domain" description="RNase H type-1" evidence="2">
    <location>
        <begin position="620"/>
        <end position="683"/>
    </location>
</feature>
<dbReference type="AlphaFoldDB" id="A0A7J0DRF0"/>
<accession>A0A7J0DRF0</accession>
<dbReference type="GO" id="GO:0003676">
    <property type="term" value="F:nucleic acid binding"/>
    <property type="evidence" value="ECO:0007669"/>
    <property type="project" value="InterPro"/>
</dbReference>